<protein>
    <submittedName>
        <fullName evidence="1">Uncharacterized protein</fullName>
    </submittedName>
</protein>
<dbReference type="RefSeq" id="WP_211683573.1">
    <property type="nucleotide sequence ID" value="NZ_JAGRQH010000186.1"/>
</dbReference>
<evidence type="ECO:0000313" key="1">
    <source>
        <dbReference type="EMBL" id="MBR0560841.1"/>
    </source>
</evidence>
<comment type="caution">
    <text evidence="1">The sequence shown here is derived from an EMBL/GenBank/DDBJ whole genome shotgun (WGS) entry which is preliminary data.</text>
</comment>
<sequence length="76" mass="8038">DLPDADNSWSQPNQMRMEDLLAGVRSQVAISIYGADLAVIARLAAQTAGVWKRVTGAADVAVRGDGDVSVLRIDVT</sequence>
<feature type="non-terminal residue" evidence="1">
    <location>
        <position position="1"/>
    </location>
</feature>
<gene>
    <name evidence="1" type="ORF">KB213_12420</name>
</gene>
<proteinExistence type="predicted"/>
<name>A0ABS5EAB6_9PROT</name>
<reference evidence="1 2" key="1">
    <citation type="submission" date="2021-04" db="EMBL/GenBank/DDBJ databases">
        <title>The complete genome sequence of Neokomagataea sp. TBRC 2177.</title>
        <authorList>
            <person name="Charoenyingcharoen P."/>
            <person name="Yukphan P."/>
        </authorList>
    </citation>
    <scope>NUCLEOTIDE SEQUENCE [LARGE SCALE GENOMIC DNA]</scope>
    <source>
        <strain evidence="1 2">TBRC 2177</strain>
    </source>
</reference>
<dbReference type="EMBL" id="JAGRQH010000186">
    <property type="protein sequence ID" value="MBR0560841.1"/>
    <property type="molecule type" value="Genomic_DNA"/>
</dbReference>
<keyword evidence="2" id="KW-1185">Reference proteome</keyword>
<evidence type="ECO:0000313" key="2">
    <source>
        <dbReference type="Proteomes" id="UP000677812"/>
    </source>
</evidence>
<dbReference type="Proteomes" id="UP000677812">
    <property type="component" value="Unassembled WGS sequence"/>
</dbReference>
<accession>A0ABS5EAB6</accession>
<organism evidence="1 2">
    <name type="scientific">Neokomagataea anthophila</name>
    <dbReference type="NCBI Taxonomy" id="2826925"/>
    <lineage>
        <taxon>Bacteria</taxon>
        <taxon>Pseudomonadati</taxon>
        <taxon>Pseudomonadota</taxon>
        <taxon>Alphaproteobacteria</taxon>
        <taxon>Acetobacterales</taxon>
        <taxon>Acetobacteraceae</taxon>
        <taxon>Neokomagataea</taxon>
    </lineage>
</organism>
<feature type="non-terminal residue" evidence="1">
    <location>
        <position position="76"/>
    </location>
</feature>